<evidence type="ECO:0000256" key="6">
    <source>
        <dbReference type="ARBA" id="ARBA00022843"/>
    </source>
</evidence>
<dbReference type="PROSITE" id="PS51746">
    <property type="entry name" value="PPM_2"/>
    <property type="match status" value="1"/>
</dbReference>
<dbReference type="InterPro" id="IPR036457">
    <property type="entry name" value="PPM-type-like_dom_sf"/>
</dbReference>
<accession>V9KT31</accession>
<keyword evidence="7" id="KW-0472">Membrane</keyword>
<dbReference type="GO" id="GO:0005789">
    <property type="term" value="C:endoplasmic reticulum membrane"/>
    <property type="evidence" value="ECO:0007669"/>
    <property type="project" value="UniProtKB-SubCell"/>
</dbReference>
<dbReference type="GO" id="GO:0016301">
    <property type="term" value="F:kinase activity"/>
    <property type="evidence" value="ECO:0007669"/>
    <property type="project" value="UniProtKB-KW"/>
</dbReference>
<evidence type="ECO:0000256" key="2">
    <source>
        <dbReference type="ARBA" id="ARBA00004514"/>
    </source>
</evidence>
<feature type="chain" id="PRO_5004778506" description="TGF-beta-activated kinase 1 and MAP3K7-binding protein 1" evidence="15">
    <location>
        <begin position="23"/>
        <end position="509"/>
    </location>
</feature>
<keyword evidence="17" id="KW-0418">Kinase</keyword>
<dbReference type="Pfam" id="PF00481">
    <property type="entry name" value="PP2C"/>
    <property type="match status" value="1"/>
</dbReference>
<keyword evidence="5" id="KW-0256">Endoplasmic reticulum</keyword>
<evidence type="ECO:0000313" key="17">
    <source>
        <dbReference type="EMBL" id="AFP01602.1"/>
    </source>
</evidence>
<dbReference type="CDD" id="cd00143">
    <property type="entry name" value="PP2Cc"/>
    <property type="match status" value="1"/>
</dbReference>
<evidence type="ECO:0000256" key="8">
    <source>
        <dbReference type="ARBA" id="ARBA00023180"/>
    </source>
</evidence>
<feature type="compositionally biased region" description="Polar residues" evidence="14">
    <location>
        <begin position="416"/>
        <end position="436"/>
    </location>
</feature>
<feature type="signal peptide" evidence="15">
    <location>
        <begin position="1"/>
        <end position="22"/>
    </location>
</feature>
<dbReference type="GO" id="GO:1902533">
    <property type="term" value="P:positive regulation of intracellular signal transduction"/>
    <property type="evidence" value="ECO:0007669"/>
    <property type="project" value="UniProtKB-ARBA"/>
</dbReference>
<feature type="domain" description="PPM-type phosphatase" evidence="16">
    <location>
        <begin position="32"/>
        <end position="366"/>
    </location>
</feature>
<evidence type="ECO:0000256" key="13">
    <source>
        <dbReference type="ARBA" id="ARBA00080658"/>
    </source>
</evidence>
<name>V9KT31_CALMI</name>
<keyword evidence="4" id="KW-0597">Phosphoprotein</keyword>
<dbReference type="EMBL" id="JW869084">
    <property type="protein sequence ID" value="AFP01602.1"/>
    <property type="molecule type" value="mRNA"/>
</dbReference>
<evidence type="ECO:0000259" key="16">
    <source>
        <dbReference type="PROSITE" id="PS51746"/>
    </source>
</evidence>
<keyword evidence="3" id="KW-0963">Cytoplasm</keyword>
<feature type="compositionally biased region" description="Low complexity" evidence="14">
    <location>
        <begin position="437"/>
        <end position="458"/>
    </location>
</feature>
<evidence type="ECO:0000256" key="14">
    <source>
        <dbReference type="SAM" id="MobiDB-lite"/>
    </source>
</evidence>
<comment type="subcellular location">
    <subcellularLocation>
        <location evidence="2">Cytoplasm</location>
        <location evidence="2">Cytosol</location>
    </subcellularLocation>
    <subcellularLocation>
        <location evidence="1">Endoplasmic reticulum membrane</location>
        <topology evidence="1">Peripheral membrane protein</topology>
        <orientation evidence="1">Cytoplasmic side</orientation>
    </subcellularLocation>
</comment>
<evidence type="ECO:0000256" key="12">
    <source>
        <dbReference type="ARBA" id="ARBA00080486"/>
    </source>
</evidence>
<dbReference type="Gene3D" id="3.60.40.10">
    <property type="entry name" value="PPM-type phosphatase domain"/>
    <property type="match status" value="1"/>
</dbReference>
<feature type="region of interest" description="Disordered" evidence="14">
    <location>
        <begin position="416"/>
        <end position="466"/>
    </location>
</feature>
<keyword evidence="6" id="KW-0832">Ubl conjugation</keyword>
<evidence type="ECO:0000256" key="15">
    <source>
        <dbReference type="SAM" id="SignalP"/>
    </source>
</evidence>
<dbReference type="FunFam" id="3.60.40.10:FF:000014">
    <property type="entry name" value="TGF-beta-activated kinase 1 and MAP3K7-binding protein 1-like"/>
    <property type="match status" value="1"/>
</dbReference>
<dbReference type="SUPFAM" id="SSF81606">
    <property type="entry name" value="PP2C-like"/>
    <property type="match status" value="1"/>
</dbReference>
<organism evidence="17">
    <name type="scientific">Callorhinchus milii</name>
    <name type="common">Ghost shark</name>
    <dbReference type="NCBI Taxonomy" id="7868"/>
    <lineage>
        <taxon>Eukaryota</taxon>
        <taxon>Metazoa</taxon>
        <taxon>Chordata</taxon>
        <taxon>Craniata</taxon>
        <taxon>Vertebrata</taxon>
        <taxon>Chondrichthyes</taxon>
        <taxon>Holocephali</taxon>
        <taxon>Chimaeriformes</taxon>
        <taxon>Callorhinchidae</taxon>
        <taxon>Callorhinchus</taxon>
    </lineage>
</organism>
<comment type="subunit">
    <text evidence="10">Interacts with XIAP and BIRC7. Interacts with TRAF6 and MAP3K7; during IL-1 signaling. Identified in the TRIKA2 complex composed of MAP3K7, TAB1 and TAB2. Interacts with TRAF6 and MAPK14; these interactions allow MAPK14 autophosphorylation. Interacts with STING1; interaction takes place following cGAMP activation and promotes TAB1 recruitment to the endoplasmic reticulum, triggering MAP3K7/TAK1 activation and STING1 phosphorylation.</text>
</comment>
<dbReference type="GO" id="GO:0019209">
    <property type="term" value="F:kinase activator activity"/>
    <property type="evidence" value="ECO:0007669"/>
    <property type="project" value="UniProtKB-ARBA"/>
</dbReference>
<protein>
    <recommendedName>
        <fullName evidence="11">TGF-beta-activated kinase 1 and MAP3K7-binding protein 1</fullName>
    </recommendedName>
    <alternativeName>
        <fullName evidence="12">Mitogen-activated protein kinase kinase kinase 7-interacting protein 1</fullName>
    </alternativeName>
    <alternativeName>
        <fullName evidence="13">TGF-beta-activated kinase 1-binding protein 1</fullName>
    </alternativeName>
</protein>
<keyword evidence="8" id="KW-0325">Glycoprotein</keyword>
<evidence type="ECO:0000256" key="10">
    <source>
        <dbReference type="ARBA" id="ARBA00062935"/>
    </source>
</evidence>
<dbReference type="GO" id="GO:0004722">
    <property type="term" value="F:protein serine/threonine phosphatase activity"/>
    <property type="evidence" value="ECO:0007669"/>
    <property type="project" value="InterPro"/>
</dbReference>
<dbReference type="SMART" id="SM00332">
    <property type="entry name" value="PP2Cc"/>
    <property type="match status" value="1"/>
</dbReference>
<sequence length="509" mass="55692">MNGLGCLNGFVVLLAQEQTSWTDDLPVCQLSGIGHCTNQVYQADGSSTEGHSLEDGWLRFRSEDDCFLYGVFNGYDGCRVSKFMTQRLTAELLLGQLNHSHSDADIRKVLLQAFDVVERSFFESIDDSLAEKANLQSQLPEGVPHHQYQKLLDKLSKVEREITGGTTAIVALILNNKLYIANIGTNRALLCKSTTDGQLQVTQISVDHTTDNEDELFRLSQLGLDPAKIKQIGVIGGQESTRRIGDYGMKYCFSDVELLSCAKAMPIIAEPEIHGGQKLDGVTGFLMLMSDGLYKALESAHGQGQANQEIAAMVATEFALQTTLDGVAQAVVDRVRRIHRDTFVSGGDRSAFCEKHEDMSLLLRNFSYPLGEMSQANASPTQGGRIYPVSVPYTSTQATLGKTSVTLSLVMPSQNQLVNGNHSNSTGDETTPTLTNSQSPTATLQSTTTHTQSSSSSSGDGHGHLFHRHRLPQTLQPDEDGRVEPYVDFLEFYRLWTVDHGEQLLAGAP</sequence>
<evidence type="ECO:0000256" key="7">
    <source>
        <dbReference type="ARBA" id="ARBA00023136"/>
    </source>
</evidence>
<keyword evidence="15" id="KW-0732">Signal</keyword>
<evidence type="ECO:0000256" key="3">
    <source>
        <dbReference type="ARBA" id="ARBA00022490"/>
    </source>
</evidence>
<dbReference type="InterPro" id="IPR015655">
    <property type="entry name" value="PP2C"/>
</dbReference>
<evidence type="ECO:0000256" key="9">
    <source>
        <dbReference type="ARBA" id="ARBA00057862"/>
    </source>
</evidence>
<evidence type="ECO:0000256" key="5">
    <source>
        <dbReference type="ARBA" id="ARBA00022824"/>
    </source>
</evidence>
<keyword evidence="17" id="KW-0808">Transferase</keyword>
<comment type="function">
    <text evidence="9">Key adapter protein that plays an essential role in JNK and NF-kappa-B activation and proinflammatory cytokines production in response to stimulation with TLRs and cytokines. Mechanistically, associates with the catalytic domain of MAP3K7/TAK1 to trigger MAP3K7/TAK1 autophosphorylation leading to its full activation. Similarly, associates with MAPK14 and triggers its autophosphorylation and subsequent activation. In turn, MAPK14 phosphorylates TAB1 and inhibits MAP3K7/TAK1 activation in a feedback control mechanism. Also plays a role in recruiting MAPK14 to the TAK1 complex for the phosphorylation of the TAB2 and TAB3 regulatory subunits.</text>
</comment>
<dbReference type="AlphaFoldDB" id="V9KT31"/>
<proteinExistence type="evidence at transcript level"/>
<dbReference type="InterPro" id="IPR001932">
    <property type="entry name" value="PPM-type_phosphatase-like_dom"/>
</dbReference>
<evidence type="ECO:0000256" key="1">
    <source>
        <dbReference type="ARBA" id="ARBA00004397"/>
    </source>
</evidence>
<reference evidence="17" key="1">
    <citation type="journal article" date="2014" name="Nature">
        <title>Elephant shark genome provides unique insights into gnathostome evolution.</title>
        <authorList>
            <consortium name="International Elephant Shark Genome Sequencing Consortium"/>
            <person name="Venkatesh B."/>
            <person name="Lee A.P."/>
            <person name="Ravi V."/>
            <person name="Maurya A.K."/>
            <person name="Lian M.M."/>
            <person name="Swann J.B."/>
            <person name="Ohta Y."/>
            <person name="Flajnik M.F."/>
            <person name="Sutoh Y."/>
            <person name="Kasahara M."/>
            <person name="Hoon S."/>
            <person name="Gangu V."/>
            <person name="Roy S.W."/>
            <person name="Irimia M."/>
            <person name="Korzh V."/>
            <person name="Kondrychyn I."/>
            <person name="Lim Z.W."/>
            <person name="Tay B.H."/>
            <person name="Tohari S."/>
            <person name="Kong K.W."/>
            <person name="Ho S."/>
            <person name="Lorente-Galdos B."/>
            <person name="Quilez J."/>
            <person name="Marques-Bonet T."/>
            <person name="Raney B.J."/>
            <person name="Ingham P.W."/>
            <person name="Tay A."/>
            <person name="Hillier L.W."/>
            <person name="Minx P."/>
            <person name="Boehm T."/>
            <person name="Wilson R.K."/>
            <person name="Brenner S."/>
            <person name="Warren W.C."/>
        </authorList>
    </citation>
    <scope>NUCLEOTIDE SEQUENCE</scope>
    <source>
        <tissue evidence="17">Spleen</tissue>
    </source>
</reference>
<dbReference type="GO" id="GO:0007165">
    <property type="term" value="P:signal transduction"/>
    <property type="evidence" value="ECO:0007669"/>
    <property type="project" value="UniProtKB-ARBA"/>
</dbReference>
<evidence type="ECO:0000256" key="11">
    <source>
        <dbReference type="ARBA" id="ARBA00074232"/>
    </source>
</evidence>
<dbReference type="PANTHER" id="PTHR13832">
    <property type="entry name" value="PROTEIN PHOSPHATASE 2C"/>
    <property type="match status" value="1"/>
</dbReference>
<dbReference type="GO" id="GO:0005829">
    <property type="term" value="C:cytosol"/>
    <property type="evidence" value="ECO:0007669"/>
    <property type="project" value="UniProtKB-SubCell"/>
</dbReference>
<evidence type="ECO:0000256" key="4">
    <source>
        <dbReference type="ARBA" id="ARBA00022553"/>
    </source>
</evidence>
<dbReference type="PANTHER" id="PTHR13832:SF533">
    <property type="entry name" value="TGF-BETA-ACTIVATED KINASE 1 AND MAP3K7-BINDING PROTEIN 1"/>
    <property type="match status" value="1"/>
</dbReference>